<name>A0ABR4X781_9ACTN</name>
<keyword evidence="3" id="KW-1185">Reference proteome</keyword>
<comment type="caution">
    <text evidence="2">The sequence shown here is derived from an EMBL/GenBank/DDBJ whole genome shotgun (WGS) entry which is preliminary data.</text>
</comment>
<proteinExistence type="predicted"/>
<evidence type="ECO:0008006" key="4">
    <source>
        <dbReference type="Google" id="ProtNLM"/>
    </source>
</evidence>
<feature type="transmembrane region" description="Helical" evidence="1">
    <location>
        <begin position="69"/>
        <end position="95"/>
    </location>
</feature>
<gene>
    <name evidence="2" type="ORF">IL38_05195</name>
</gene>
<accession>A0ABR4X781</accession>
<evidence type="ECO:0000256" key="1">
    <source>
        <dbReference type="SAM" id="Phobius"/>
    </source>
</evidence>
<dbReference type="EMBL" id="JPMV01000011">
    <property type="protein sequence ID" value="KGI82514.1"/>
    <property type="molecule type" value="Genomic_DNA"/>
</dbReference>
<reference evidence="2 3" key="1">
    <citation type="journal article" date="2014" name="PLoS ONE">
        <title>Identification and Characterization of a New Erythromycin Biosynthetic Gene Cluster in Actinopolyspora erythraea YIM90600, a Novel Erythronolide-Producing Halophilic Actinomycete Isolated from Salt Field.</title>
        <authorList>
            <person name="Chen D."/>
            <person name="Feng J."/>
            <person name="Huang L."/>
            <person name="Zhang Q."/>
            <person name="Wu J."/>
            <person name="Zhu X."/>
            <person name="Duan Y."/>
            <person name="Xu Z."/>
        </authorList>
    </citation>
    <scope>NUCLEOTIDE SEQUENCE [LARGE SCALE GENOMIC DNA]</scope>
    <source>
        <strain evidence="2 3">YIM90600</strain>
    </source>
</reference>
<keyword evidence="1" id="KW-0812">Transmembrane</keyword>
<dbReference type="InterPro" id="IPR035197">
    <property type="entry name" value="DUF5313"/>
</dbReference>
<sequence length="143" mass="16463">MVVRRDGRPRERGVTMSGGVRPNPVRWLWYVYGGRLPERHREWVLHDVTCRTWALRHIARVFVQVSPGLLVLLLPGPLWITAMCVVGGLLMSLLYSTSSMVESCETRLVKHGYPLGTGRATRAERQTAEDAEAWQRYIERYRS</sequence>
<dbReference type="Proteomes" id="UP000029737">
    <property type="component" value="Unassembled WGS sequence"/>
</dbReference>
<protein>
    <recommendedName>
        <fullName evidence="4">DUF5313 domain-containing protein</fullName>
    </recommendedName>
</protein>
<organism evidence="2 3">
    <name type="scientific">Actinopolyspora erythraea</name>
    <dbReference type="NCBI Taxonomy" id="414996"/>
    <lineage>
        <taxon>Bacteria</taxon>
        <taxon>Bacillati</taxon>
        <taxon>Actinomycetota</taxon>
        <taxon>Actinomycetes</taxon>
        <taxon>Actinopolysporales</taxon>
        <taxon>Actinopolysporaceae</taxon>
        <taxon>Actinopolyspora</taxon>
    </lineage>
</organism>
<keyword evidence="1" id="KW-0472">Membrane</keyword>
<evidence type="ECO:0000313" key="3">
    <source>
        <dbReference type="Proteomes" id="UP000029737"/>
    </source>
</evidence>
<keyword evidence="1" id="KW-1133">Transmembrane helix</keyword>
<dbReference type="Pfam" id="PF17240">
    <property type="entry name" value="DUF5313"/>
    <property type="match status" value="1"/>
</dbReference>
<evidence type="ECO:0000313" key="2">
    <source>
        <dbReference type="EMBL" id="KGI82514.1"/>
    </source>
</evidence>